<reference evidence="1" key="2">
    <citation type="submission" date="2020-11" db="EMBL/GenBank/DDBJ databases">
        <authorList>
            <person name="Cecchin M."/>
            <person name="Marcolungo L."/>
            <person name="Rossato M."/>
            <person name="Girolomoni L."/>
            <person name="Cosentino E."/>
            <person name="Cuine S."/>
            <person name="Li-Beisson Y."/>
            <person name="Delledonne M."/>
            <person name="Ballottari M."/>
        </authorList>
    </citation>
    <scope>NUCLEOTIDE SEQUENCE</scope>
    <source>
        <strain evidence="1">211/11P</strain>
        <tissue evidence="1">Whole cell</tissue>
    </source>
</reference>
<protein>
    <submittedName>
        <fullName evidence="1">Uncharacterized protein</fullName>
    </submittedName>
</protein>
<reference evidence="1" key="1">
    <citation type="journal article" date="2019" name="Plant J.">
        <title>Chlorella vulgaris genome assembly and annotation reveals the molecular basis for metabolic acclimation to high light conditions.</title>
        <authorList>
            <person name="Cecchin M."/>
            <person name="Marcolungo L."/>
            <person name="Rossato M."/>
            <person name="Girolomoni L."/>
            <person name="Cosentino E."/>
            <person name="Cuine S."/>
            <person name="Li-Beisson Y."/>
            <person name="Delledonne M."/>
            <person name="Ballottari M."/>
        </authorList>
    </citation>
    <scope>NUCLEOTIDE SEQUENCE</scope>
    <source>
        <strain evidence="1">211/11P</strain>
    </source>
</reference>
<dbReference type="Proteomes" id="UP001055712">
    <property type="component" value="Unassembled WGS sequence"/>
</dbReference>
<organism evidence="1 2">
    <name type="scientific">Chlorella vulgaris</name>
    <name type="common">Green alga</name>
    <dbReference type="NCBI Taxonomy" id="3077"/>
    <lineage>
        <taxon>Eukaryota</taxon>
        <taxon>Viridiplantae</taxon>
        <taxon>Chlorophyta</taxon>
        <taxon>core chlorophytes</taxon>
        <taxon>Trebouxiophyceae</taxon>
        <taxon>Chlorellales</taxon>
        <taxon>Chlorellaceae</taxon>
        <taxon>Chlorella clade</taxon>
        <taxon>Chlorella</taxon>
    </lineage>
</organism>
<gene>
    <name evidence="1" type="ORF">D9Q98_004016</name>
</gene>
<proteinExistence type="predicted"/>
<sequence length="253" mass="27672">MKWVQQSLSCQQGRPLLAHRTSRSCPQRTHLRVAAAGDKQQLRKELPHQQSALIAADSASRAAVAEVAIYTTAFVAKLLLQTLPGGEEYGVFITGVGAVLIAKSGVKAVKLSHDLDRMHELDRKVMHEHHKENVEELKQALQQCGTVVEPSRLYQVKDVLEYLEHGVKLPEENKKEYRLMLQSGTPPIDVYLLLAARAGEAERVSELLVDGAEPSCTDPEGRTALQLTRHIEVQKVLEAANADGSSSGGSSSN</sequence>
<comment type="caution">
    <text evidence="1">The sequence shown here is derived from an EMBL/GenBank/DDBJ whole genome shotgun (WGS) entry which is preliminary data.</text>
</comment>
<dbReference type="SUPFAM" id="SSF48403">
    <property type="entry name" value="Ankyrin repeat"/>
    <property type="match status" value="1"/>
</dbReference>
<dbReference type="InterPro" id="IPR036770">
    <property type="entry name" value="Ankyrin_rpt-contain_sf"/>
</dbReference>
<dbReference type="AlphaFoldDB" id="A0A9D4TSE4"/>
<name>A0A9D4TSE4_CHLVU</name>
<accession>A0A9D4TSE4</accession>
<keyword evidence="2" id="KW-1185">Reference proteome</keyword>
<evidence type="ECO:0000313" key="2">
    <source>
        <dbReference type="Proteomes" id="UP001055712"/>
    </source>
</evidence>
<dbReference type="EMBL" id="SIDB01000005">
    <property type="protein sequence ID" value="KAI3432467.1"/>
    <property type="molecule type" value="Genomic_DNA"/>
</dbReference>
<evidence type="ECO:0000313" key="1">
    <source>
        <dbReference type="EMBL" id="KAI3432467.1"/>
    </source>
</evidence>
<dbReference type="Gene3D" id="1.25.40.20">
    <property type="entry name" value="Ankyrin repeat-containing domain"/>
    <property type="match status" value="1"/>
</dbReference>